<protein>
    <submittedName>
        <fullName evidence="1">Uncharacterized protein</fullName>
    </submittedName>
</protein>
<dbReference type="KEGG" id="ero:EROM_061120"/>
<evidence type="ECO:0000313" key="1">
    <source>
        <dbReference type="EMBL" id="AFN83204.1"/>
    </source>
</evidence>
<reference evidence="1 2" key="1">
    <citation type="journal article" date="2012" name="Proc. Natl. Acad. Sci. U.S.A.">
        <title>Gain and loss of multiple functionally related, horizontally transferred genes in the reduced genomes of two microsporidian parasites.</title>
        <authorList>
            <person name="Pombert J.-F."/>
            <person name="Selman M."/>
            <person name="Burki F."/>
            <person name="Bardell F.T."/>
            <person name="Farinelli L."/>
            <person name="Solter L.F."/>
            <person name="Whitman D.W."/>
            <person name="Weiss L.M."/>
            <person name="Corradi N."/>
            <person name="Keeling P.J."/>
        </authorList>
    </citation>
    <scope>NUCLEOTIDE SEQUENCE [LARGE SCALE GENOMIC DNA]</scope>
    <source>
        <strain evidence="1 2">SJ-2008</strain>
    </source>
</reference>
<keyword evidence="2" id="KW-1185">Reference proteome</keyword>
<sequence>MQKAIELVTSEIRSTHDSEAIERWYLSYLERKACPESMFGDVLSITMPDIESSDILKSTAMLFEASQKATDEMSLRSISHSYENSMEIISIFTIYNSIFPIIERHIKDKILGSKVVDVYNDASMHLNGPREGTQEILEGRRRFFFDFYIPVKIYLVCTGKSHEIKDKEKKFVMMYLAKKRGDGWCEAHTNQFYEEMSNGEEKVRKALEFLFSKAY</sequence>
<organism evidence="1 2">
    <name type="scientific">Encephalitozoon romaleae (strain SJ-2008)</name>
    <name type="common">Microsporidian parasite</name>
    <dbReference type="NCBI Taxonomy" id="1178016"/>
    <lineage>
        <taxon>Eukaryota</taxon>
        <taxon>Fungi</taxon>
        <taxon>Fungi incertae sedis</taxon>
        <taxon>Microsporidia</taxon>
        <taxon>Unikaryonidae</taxon>
        <taxon>Encephalitozoon</taxon>
    </lineage>
</organism>
<proteinExistence type="predicted"/>
<gene>
    <name evidence="1" type="ordered locus">EROM_061120</name>
</gene>
<dbReference type="VEuPathDB" id="MicrosporidiaDB:EROM_061120"/>
<dbReference type="GeneID" id="20521508"/>
<dbReference type="OrthoDB" id="2191458at2759"/>
<dbReference type="EMBL" id="CP003523">
    <property type="protein sequence ID" value="AFN83204.1"/>
    <property type="molecule type" value="Genomic_DNA"/>
</dbReference>
<evidence type="ECO:0000313" key="2">
    <source>
        <dbReference type="Proteomes" id="UP000010094"/>
    </source>
</evidence>
<dbReference type="RefSeq" id="XP_009264701.1">
    <property type="nucleotide sequence ID" value="XM_009266426.1"/>
</dbReference>
<accession>I7AN89</accession>
<dbReference type="AlphaFoldDB" id="I7AN89"/>
<dbReference type="HOGENOM" id="CLU_1209820_0_0_1"/>
<dbReference type="Proteomes" id="UP000010094">
    <property type="component" value="Chromosome VI"/>
</dbReference>
<name>I7AN89_ENCRO</name>